<dbReference type="PROSITE" id="PS51318">
    <property type="entry name" value="TAT"/>
    <property type="match status" value="1"/>
</dbReference>
<dbReference type="InterPro" id="IPR006311">
    <property type="entry name" value="TAT_signal"/>
</dbReference>
<dbReference type="InterPro" id="IPR017900">
    <property type="entry name" value="4Fe4S_Fe_S_CS"/>
</dbReference>
<evidence type="ECO:0000256" key="2">
    <source>
        <dbReference type="ARBA" id="ARBA00022723"/>
    </source>
</evidence>
<keyword evidence="2" id="KW-0479">Metal-binding</keyword>
<dbReference type="AlphaFoldDB" id="A0AA35CL43"/>
<dbReference type="PROSITE" id="PS00198">
    <property type="entry name" value="4FE4S_FER_1"/>
    <property type="match status" value="2"/>
</dbReference>
<feature type="domain" description="4Fe-4S ferredoxin-type" evidence="5">
    <location>
        <begin position="176"/>
        <end position="205"/>
    </location>
</feature>
<keyword evidence="4" id="KW-0411">Iron-sulfur</keyword>
<dbReference type="Pfam" id="PF13247">
    <property type="entry name" value="Fer4_11"/>
    <property type="match status" value="2"/>
</dbReference>
<evidence type="ECO:0000256" key="4">
    <source>
        <dbReference type="ARBA" id="ARBA00023014"/>
    </source>
</evidence>
<gene>
    <name evidence="6" type="ORF">caldi_22070</name>
</gene>
<feature type="domain" description="4Fe-4S ferredoxin-type" evidence="5">
    <location>
        <begin position="144"/>
        <end position="175"/>
    </location>
</feature>
<dbReference type="PANTHER" id="PTHR43177:SF3">
    <property type="entry name" value="PROTEIN NRFC HOMOLOG"/>
    <property type="match status" value="1"/>
</dbReference>
<dbReference type="PANTHER" id="PTHR43177">
    <property type="entry name" value="PROTEIN NRFC"/>
    <property type="match status" value="1"/>
</dbReference>
<protein>
    <recommendedName>
        <fullName evidence="5">4Fe-4S ferredoxin-type domain-containing protein</fullName>
    </recommendedName>
</protein>
<evidence type="ECO:0000256" key="1">
    <source>
        <dbReference type="ARBA" id="ARBA00022485"/>
    </source>
</evidence>
<evidence type="ECO:0000259" key="5">
    <source>
        <dbReference type="PROSITE" id="PS51379"/>
    </source>
</evidence>
<proteinExistence type="predicted"/>
<dbReference type="InterPro" id="IPR050954">
    <property type="entry name" value="ET_IronSulfur_Cluster-Binding"/>
</dbReference>
<dbReference type="GO" id="GO:0051539">
    <property type="term" value="F:4 iron, 4 sulfur cluster binding"/>
    <property type="evidence" value="ECO:0007669"/>
    <property type="project" value="UniProtKB-KW"/>
</dbReference>
<organism evidence="6 7">
    <name type="scientific">Caldinitratiruptor microaerophilus</name>
    <dbReference type="NCBI Taxonomy" id="671077"/>
    <lineage>
        <taxon>Bacteria</taxon>
        <taxon>Bacillati</taxon>
        <taxon>Bacillota</taxon>
        <taxon>Clostridia</taxon>
        <taxon>Eubacteriales</taxon>
        <taxon>Symbiobacteriaceae</taxon>
        <taxon>Caldinitratiruptor</taxon>
    </lineage>
</organism>
<evidence type="ECO:0000313" key="7">
    <source>
        <dbReference type="Proteomes" id="UP001163687"/>
    </source>
</evidence>
<dbReference type="InterPro" id="IPR017896">
    <property type="entry name" value="4Fe4S_Fe-S-bd"/>
</dbReference>
<dbReference type="NCBIfam" id="TIGR01409">
    <property type="entry name" value="TAT_signal_seq"/>
    <property type="match status" value="1"/>
</dbReference>
<dbReference type="SUPFAM" id="SSF54862">
    <property type="entry name" value="4Fe-4S ferredoxins"/>
    <property type="match status" value="1"/>
</dbReference>
<dbReference type="CDD" id="cd10551">
    <property type="entry name" value="PsrB"/>
    <property type="match status" value="1"/>
</dbReference>
<dbReference type="PROSITE" id="PS51379">
    <property type="entry name" value="4FE4S_FER_2"/>
    <property type="match status" value="3"/>
</dbReference>
<dbReference type="Proteomes" id="UP001163687">
    <property type="component" value="Chromosome"/>
</dbReference>
<name>A0AA35CL43_9FIRM</name>
<keyword evidence="1" id="KW-0004">4Fe-4S</keyword>
<accession>A0AA35CL43</accession>
<keyword evidence="3" id="KW-0408">Iron</keyword>
<dbReference type="InterPro" id="IPR019546">
    <property type="entry name" value="TAT_signal_bac_arc"/>
</dbReference>
<dbReference type="EMBL" id="AP025628">
    <property type="protein sequence ID" value="BDG61117.1"/>
    <property type="molecule type" value="Genomic_DNA"/>
</dbReference>
<dbReference type="GO" id="GO:0046872">
    <property type="term" value="F:metal ion binding"/>
    <property type="evidence" value="ECO:0007669"/>
    <property type="project" value="UniProtKB-KW"/>
</dbReference>
<feature type="domain" description="4Fe-4S ferredoxin-type" evidence="5">
    <location>
        <begin position="101"/>
        <end position="131"/>
    </location>
</feature>
<sequence length="319" mass="34866">MTDVSRRRFLGRLAAAGAGVAASTLLPKVDLAAHEAAGVATSPIGLSGEGFAFTADASNTGRLIRWGAGVAQAAETGNPPEAGNTHNHRGFPYHVPATKQWVMVIDLARCNGCGDCQVACGAFHRVPPGQEWIKIFKLKDSEDGTPYWFPRVCMQCDNPPCVKVCPVGATFKREDGIVLIDQDRCIGCRFCLAACPYSARYFNWGEPPESPEEKAEPYNIEMNTPHRRGVAEKCLFCPTLTRQGKLPACAAACPMDAIYFGDRNEDAVTNRIGETLKLSEILEQGAYRYQEELGTEPRVYYLPPRGRRYPPPAESPARV</sequence>
<evidence type="ECO:0000256" key="3">
    <source>
        <dbReference type="ARBA" id="ARBA00023004"/>
    </source>
</evidence>
<dbReference type="KEGG" id="cmic:caldi_22070"/>
<evidence type="ECO:0000313" key="6">
    <source>
        <dbReference type="EMBL" id="BDG61117.1"/>
    </source>
</evidence>
<dbReference type="RefSeq" id="WP_264841794.1">
    <property type="nucleotide sequence ID" value="NZ_AP025628.1"/>
</dbReference>
<keyword evidence="7" id="KW-1185">Reference proteome</keyword>
<dbReference type="Gene3D" id="3.30.70.20">
    <property type="match status" value="2"/>
</dbReference>
<reference evidence="6" key="1">
    <citation type="submission" date="2022-03" db="EMBL/GenBank/DDBJ databases">
        <title>Complete genome sequence of Caldinitratiruptor microaerophilus.</title>
        <authorList>
            <person name="Mukaiyama R."/>
            <person name="Nishiyama T."/>
            <person name="Ueda K."/>
        </authorList>
    </citation>
    <scope>NUCLEOTIDE SEQUENCE</scope>
    <source>
        <strain evidence="6">JCM 16183</strain>
    </source>
</reference>